<comment type="similarity">
    <text evidence="1">Belongs to the HEBP family.</text>
</comment>
<dbReference type="Proteomes" id="UP001497482">
    <property type="component" value="Chromosome 13"/>
</dbReference>
<dbReference type="EMBL" id="OZ035835">
    <property type="protein sequence ID" value="CAL1577181.1"/>
    <property type="molecule type" value="Genomic_DNA"/>
</dbReference>
<name>A0AAV2JLH7_KNICA</name>
<sequence>MFFVACRLCFLPNWFWERTQLHLWLVPVTSISMAPALVPSLPLLLALLLGSSLSAQAWTQLDYCEPQNHICPMFTLTQDHVVFEERLYAQTQWICSRVLGTGSSDVMAAVENLKAFIQQKNQELGTDVNSDAWPVLISERDQDGEVQYEMCWMVLPHVTLPNTDYSNPGVLVRVDTVPQGTVYVRRFGGTPSIAEARANAVGLRQDLDQAGISYKKDFFYGAGYEGFFSLFHHNEIWIQAA</sequence>
<evidence type="ECO:0008006" key="4">
    <source>
        <dbReference type="Google" id="ProtNLM"/>
    </source>
</evidence>
<evidence type="ECO:0000256" key="1">
    <source>
        <dbReference type="ARBA" id="ARBA00009817"/>
    </source>
</evidence>
<dbReference type="SUPFAM" id="SSF55136">
    <property type="entry name" value="Probable bacterial effector-binding domain"/>
    <property type="match status" value="1"/>
</dbReference>
<dbReference type="InterPro" id="IPR006917">
    <property type="entry name" value="SOUL_heme-bd"/>
</dbReference>
<gene>
    <name evidence="2" type="ORF">KC01_LOCUS8562</name>
</gene>
<dbReference type="AlphaFoldDB" id="A0AAV2JLH7"/>
<dbReference type="Gene3D" id="3.20.80.10">
    <property type="entry name" value="Regulatory factor, effector binding domain"/>
    <property type="match status" value="1"/>
</dbReference>
<dbReference type="GO" id="GO:0005737">
    <property type="term" value="C:cytoplasm"/>
    <property type="evidence" value="ECO:0007669"/>
    <property type="project" value="TreeGrafter"/>
</dbReference>
<dbReference type="InterPro" id="IPR011256">
    <property type="entry name" value="Reg_factor_effector_dom_sf"/>
</dbReference>
<dbReference type="PANTHER" id="PTHR11220">
    <property type="entry name" value="HEME-BINDING PROTEIN-RELATED"/>
    <property type="match status" value="1"/>
</dbReference>
<evidence type="ECO:0000313" key="2">
    <source>
        <dbReference type="EMBL" id="CAL1577181.1"/>
    </source>
</evidence>
<keyword evidence="3" id="KW-1185">Reference proteome</keyword>
<proteinExistence type="inferred from homology"/>
<dbReference type="Pfam" id="PF04832">
    <property type="entry name" value="SOUL"/>
    <property type="match status" value="1"/>
</dbReference>
<evidence type="ECO:0000313" key="3">
    <source>
        <dbReference type="Proteomes" id="UP001497482"/>
    </source>
</evidence>
<dbReference type="GO" id="GO:0020037">
    <property type="term" value="F:heme binding"/>
    <property type="evidence" value="ECO:0007669"/>
    <property type="project" value="TreeGrafter"/>
</dbReference>
<dbReference type="PANTHER" id="PTHR11220:SF69">
    <property type="entry name" value="HEME-BINDING PROTEIN 2"/>
    <property type="match status" value="1"/>
</dbReference>
<accession>A0AAV2JLH7</accession>
<reference evidence="2 3" key="1">
    <citation type="submission" date="2024-04" db="EMBL/GenBank/DDBJ databases">
        <authorList>
            <person name="Waldvogel A.-M."/>
            <person name="Schoenle A."/>
        </authorList>
    </citation>
    <scope>NUCLEOTIDE SEQUENCE [LARGE SCALE GENOMIC DNA]</scope>
</reference>
<protein>
    <recommendedName>
        <fullName evidence="4">SOUL heme-binding protein</fullName>
    </recommendedName>
</protein>
<organism evidence="2 3">
    <name type="scientific">Knipowitschia caucasica</name>
    <name type="common">Caucasian dwarf goby</name>
    <name type="synonym">Pomatoschistus caucasicus</name>
    <dbReference type="NCBI Taxonomy" id="637954"/>
    <lineage>
        <taxon>Eukaryota</taxon>
        <taxon>Metazoa</taxon>
        <taxon>Chordata</taxon>
        <taxon>Craniata</taxon>
        <taxon>Vertebrata</taxon>
        <taxon>Euteleostomi</taxon>
        <taxon>Actinopterygii</taxon>
        <taxon>Neopterygii</taxon>
        <taxon>Teleostei</taxon>
        <taxon>Neoteleostei</taxon>
        <taxon>Acanthomorphata</taxon>
        <taxon>Gobiaria</taxon>
        <taxon>Gobiiformes</taxon>
        <taxon>Gobioidei</taxon>
        <taxon>Gobiidae</taxon>
        <taxon>Gobiinae</taxon>
        <taxon>Knipowitschia</taxon>
    </lineage>
</organism>